<accession>C0GCC5</accession>
<proteinExistence type="predicted"/>
<dbReference type="Proteomes" id="UP000006443">
    <property type="component" value="Unassembled WGS sequence"/>
</dbReference>
<name>C0GCC5_DETAL</name>
<keyword evidence="2" id="KW-1185">Reference proteome</keyword>
<evidence type="ECO:0000313" key="1">
    <source>
        <dbReference type="EMBL" id="EEG78860.1"/>
    </source>
</evidence>
<dbReference type="AlphaFoldDB" id="C0GCC5"/>
<sequence length="99" mass="11321">MMIISTIQADNFSENELIDIPFFYFQSGMNYEKMSLSDKTIMKVYSKFLELKNNKSDIEDGTSKAILNSYDHSSSDYIKPMVNCLKEFLTKDGGTHIIG</sequence>
<gene>
    <name evidence="1" type="ORF">DealDRAFT_0134</name>
</gene>
<dbReference type="eggNOG" id="COG0716">
    <property type="taxonomic scope" value="Bacteria"/>
</dbReference>
<comment type="caution">
    <text evidence="1">The sequence shown here is derived from an EMBL/GenBank/DDBJ whole genome shotgun (WGS) entry which is preliminary data.</text>
</comment>
<dbReference type="EMBL" id="ACJM01000001">
    <property type="protein sequence ID" value="EEG78860.1"/>
    <property type="molecule type" value="Genomic_DNA"/>
</dbReference>
<protein>
    <submittedName>
        <fullName evidence="1">Uncharacterized protein</fullName>
    </submittedName>
</protein>
<evidence type="ECO:0000313" key="2">
    <source>
        <dbReference type="Proteomes" id="UP000006443"/>
    </source>
</evidence>
<reference evidence="1 2" key="1">
    <citation type="submission" date="2009-02" db="EMBL/GenBank/DDBJ databases">
        <title>Sequencing of the draft genome and assembly of Dethiobacter alkaliphilus AHT 1.</title>
        <authorList>
            <consortium name="US DOE Joint Genome Institute (JGI-PGF)"/>
            <person name="Lucas S."/>
            <person name="Copeland A."/>
            <person name="Lapidus A."/>
            <person name="Glavina del Rio T."/>
            <person name="Dalin E."/>
            <person name="Tice H."/>
            <person name="Bruce D."/>
            <person name="Goodwin L."/>
            <person name="Pitluck S."/>
            <person name="Larimer F."/>
            <person name="Land M.L."/>
            <person name="Hauser L."/>
            <person name="Muyzer G."/>
        </authorList>
    </citation>
    <scope>NUCLEOTIDE SEQUENCE [LARGE SCALE GENOMIC DNA]</scope>
    <source>
        <strain evidence="1 2">AHT 1</strain>
    </source>
</reference>
<dbReference type="STRING" id="555088.DealDRAFT_0134"/>
<organism evidence="1 2">
    <name type="scientific">Dethiobacter alkaliphilus AHT 1</name>
    <dbReference type="NCBI Taxonomy" id="555088"/>
    <lineage>
        <taxon>Bacteria</taxon>
        <taxon>Bacillati</taxon>
        <taxon>Bacillota</taxon>
        <taxon>Dethiobacteria</taxon>
        <taxon>Dethiobacterales</taxon>
        <taxon>Dethiobacteraceae</taxon>
        <taxon>Dethiobacter</taxon>
    </lineage>
</organism>